<dbReference type="GO" id="GO:0005634">
    <property type="term" value="C:nucleus"/>
    <property type="evidence" value="ECO:0007669"/>
    <property type="project" value="TreeGrafter"/>
</dbReference>
<dbReference type="Proteomes" id="UP000789342">
    <property type="component" value="Unassembled WGS sequence"/>
</dbReference>
<dbReference type="AlphaFoldDB" id="A0A9N8ZF96"/>
<proteinExistence type="inferred from homology"/>
<evidence type="ECO:0000313" key="4">
    <source>
        <dbReference type="EMBL" id="CAG8485378.1"/>
    </source>
</evidence>
<dbReference type="GO" id="GO:0003723">
    <property type="term" value="F:RNA binding"/>
    <property type="evidence" value="ECO:0007669"/>
    <property type="project" value="InterPro"/>
</dbReference>
<evidence type="ECO:0000313" key="5">
    <source>
        <dbReference type="Proteomes" id="UP000789342"/>
    </source>
</evidence>
<keyword evidence="2" id="KW-0413">Isomerase</keyword>
<dbReference type="PIRSF" id="PIRSF037016">
    <property type="entry name" value="Pseudouridin_synth_euk_prd"/>
    <property type="match status" value="1"/>
</dbReference>
<comment type="caution">
    <text evidence="4">The sequence shown here is derived from an EMBL/GenBank/DDBJ whole genome shotgun (WGS) entry which is preliminary data.</text>
</comment>
<dbReference type="InterPro" id="IPR011760">
    <property type="entry name" value="PsdUridine_synth_TruD_insert"/>
</dbReference>
<dbReference type="FunFam" id="3.30.2350.20:FF:000003">
    <property type="entry name" value="Pseudouridylate synthase 7 homolog"/>
    <property type="match status" value="1"/>
</dbReference>
<dbReference type="PANTHER" id="PTHR13326">
    <property type="entry name" value="TRNA PSEUDOURIDINE SYNTHASE D"/>
    <property type="match status" value="1"/>
</dbReference>
<dbReference type="SUPFAM" id="SSF55120">
    <property type="entry name" value="Pseudouridine synthase"/>
    <property type="match status" value="1"/>
</dbReference>
<gene>
    <name evidence="4" type="ORF">AMORRO_LOCUS2513</name>
</gene>
<evidence type="ECO:0000259" key="3">
    <source>
        <dbReference type="PROSITE" id="PS50984"/>
    </source>
</evidence>
<evidence type="ECO:0000256" key="2">
    <source>
        <dbReference type="ARBA" id="ARBA00023235"/>
    </source>
</evidence>
<sequence>MSSPEIQPAKKIRLSYLEASTVPSIESNVDGAQENLDVIGQDVTGRSERNKVMIEQEVGLTEYVDASVNLGLFFLLRFADFLVYEIDKLGNVVHLTNLDVPKITKADDNLEEQTKESLSNNEITEPVISLDSIFVEMNSLIDEETTKLVQNLLNSNGKDPPFVEIKPENDKEKRRNIHEFFKKHFGNVLNTETKEKAIRVSMHTSKTRNDRRNKRRDDHWEALGGTHCQFVLYKENRSTMEAINFLCKTLKLHARVFNYPGTKDLRAISVQKVTANRVKAERLAGLNSHLRDMKLGNFEYVKEELKLGDLNGNHFVITLRDVKADSEDIITRAMNALKDNGFINYFGMQRFGTTSIMTHEIGRALLQNNWEEAVDLILKPRPGDRSDYQKARQIWAESRDAKKTLELFSKKCIAECHILSSFVKAGNNKDCAGAFNTIPRNLRLMYVHAYQSYVWNKMVSERIRIFGCDVPVVGDLIVLDGDDSIDTEDSISDLASGESSTTGSGNKKDIKVKVLTEEDLPNYTIYDVVLPLPGHSVIYPDNIIFQKYKELMWKDRLDPREMKRNVKDLSLTGSYRKIIGKPKDVFWKTFRYNDPKIPLALNDLEVLQGKSEPESIPDGAYLALRVHISLSTSQYATMALRELLKNSASTELTYTSTEAL</sequence>
<comment type="similarity">
    <text evidence="1">Belongs to the pseudouridine synthase TruD family.</text>
</comment>
<dbReference type="InterPro" id="IPR001656">
    <property type="entry name" value="PsdUridine_synth_TruD"/>
</dbReference>
<organism evidence="4 5">
    <name type="scientific">Acaulospora morrowiae</name>
    <dbReference type="NCBI Taxonomy" id="94023"/>
    <lineage>
        <taxon>Eukaryota</taxon>
        <taxon>Fungi</taxon>
        <taxon>Fungi incertae sedis</taxon>
        <taxon>Mucoromycota</taxon>
        <taxon>Glomeromycotina</taxon>
        <taxon>Glomeromycetes</taxon>
        <taxon>Diversisporales</taxon>
        <taxon>Acaulosporaceae</taxon>
        <taxon>Acaulospora</taxon>
    </lineage>
</organism>
<dbReference type="InterPro" id="IPR020103">
    <property type="entry name" value="PsdUridine_synth_cat_dom_sf"/>
</dbReference>
<feature type="domain" description="TRUD" evidence="3">
    <location>
        <begin position="341"/>
        <end position="581"/>
    </location>
</feature>
<dbReference type="Pfam" id="PF01142">
    <property type="entry name" value="TruD"/>
    <property type="match status" value="1"/>
</dbReference>
<name>A0A9N8ZF96_9GLOM</name>
<dbReference type="PANTHER" id="PTHR13326:SF21">
    <property type="entry name" value="PSEUDOURIDYLATE SYNTHASE PUS7L"/>
    <property type="match status" value="1"/>
</dbReference>
<dbReference type="Gene3D" id="3.30.2350.20">
    <property type="entry name" value="TruD, catalytic domain"/>
    <property type="match status" value="2"/>
</dbReference>
<reference evidence="4" key="1">
    <citation type="submission" date="2021-06" db="EMBL/GenBank/DDBJ databases">
        <authorList>
            <person name="Kallberg Y."/>
            <person name="Tangrot J."/>
            <person name="Rosling A."/>
        </authorList>
    </citation>
    <scope>NUCLEOTIDE SEQUENCE</scope>
    <source>
        <strain evidence="4">CL551</strain>
    </source>
</reference>
<evidence type="ECO:0000256" key="1">
    <source>
        <dbReference type="ARBA" id="ARBA00007953"/>
    </source>
</evidence>
<dbReference type="EMBL" id="CAJVPV010001070">
    <property type="protein sequence ID" value="CAG8485378.1"/>
    <property type="molecule type" value="Genomic_DNA"/>
</dbReference>
<keyword evidence="5" id="KW-1185">Reference proteome</keyword>
<dbReference type="GO" id="GO:0009982">
    <property type="term" value="F:pseudouridine synthase activity"/>
    <property type="evidence" value="ECO:0007669"/>
    <property type="project" value="InterPro"/>
</dbReference>
<dbReference type="NCBIfam" id="TIGR00094">
    <property type="entry name" value="tRNA_TruD_broad"/>
    <property type="match status" value="1"/>
</dbReference>
<dbReference type="InterPro" id="IPR042214">
    <property type="entry name" value="TruD_catalytic"/>
</dbReference>
<protein>
    <submittedName>
        <fullName evidence="4">10183_t:CDS:1</fullName>
    </submittedName>
</protein>
<dbReference type="PROSITE" id="PS50984">
    <property type="entry name" value="TRUD"/>
    <property type="match status" value="1"/>
</dbReference>
<accession>A0A9N8ZF96</accession>
<dbReference type="GO" id="GO:0001522">
    <property type="term" value="P:pseudouridine synthesis"/>
    <property type="evidence" value="ECO:0007669"/>
    <property type="project" value="InterPro"/>
</dbReference>
<dbReference type="OrthoDB" id="447290at2759"/>
<dbReference type="CDD" id="cd02576">
    <property type="entry name" value="PseudoU_synth_ScPUS7"/>
    <property type="match status" value="1"/>
</dbReference>